<keyword evidence="5" id="KW-1185">Reference proteome</keyword>
<dbReference type="GO" id="GO:0003735">
    <property type="term" value="F:structural constituent of ribosome"/>
    <property type="evidence" value="ECO:0007669"/>
    <property type="project" value="InterPro"/>
</dbReference>
<dbReference type="STRING" id="1157962.A0A250XPK7"/>
<comment type="similarity">
    <text evidence="1">Belongs to the eukaryotic ribosomal protein eL31 family.</text>
</comment>
<evidence type="ECO:0008006" key="6">
    <source>
        <dbReference type="Google" id="ProtNLM"/>
    </source>
</evidence>
<dbReference type="CDD" id="cd00463">
    <property type="entry name" value="Ribosomal_L31e"/>
    <property type="match status" value="1"/>
</dbReference>
<dbReference type="Gene3D" id="3.10.440.10">
    <property type="match status" value="1"/>
</dbReference>
<keyword evidence="2" id="KW-0689">Ribosomal protein</keyword>
<dbReference type="InterPro" id="IPR020052">
    <property type="entry name" value="Ribosomal_eL31_CS"/>
</dbReference>
<dbReference type="Pfam" id="PF01198">
    <property type="entry name" value="Ribosomal_L31e"/>
    <property type="match status" value="1"/>
</dbReference>
<protein>
    <recommendedName>
        <fullName evidence="6">60S ribosomal protein L31</fullName>
    </recommendedName>
</protein>
<evidence type="ECO:0000256" key="2">
    <source>
        <dbReference type="ARBA" id="ARBA00022980"/>
    </source>
</evidence>
<organism evidence="4 5">
    <name type="scientific">Chlamydomonas eustigma</name>
    <dbReference type="NCBI Taxonomy" id="1157962"/>
    <lineage>
        <taxon>Eukaryota</taxon>
        <taxon>Viridiplantae</taxon>
        <taxon>Chlorophyta</taxon>
        <taxon>core chlorophytes</taxon>
        <taxon>Chlorophyceae</taxon>
        <taxon>CS clade</taxon>
        <taxon>Chlamydomonadales</taxon>
        <taxon>Chlamydomonadaceae</taxon>
        <taxon>Chlamydomonas</taxon>
    </lineage>
</organism>
<dbReference type="EMBL" id="BEGY01000145">
    <property type="protein sequence ID" value="GAX85005.1"/>
    <property type="molecule type" value="Genomic_DNA"/>
</dbReference>
<comment type="caution">
    <text evidence="4">The sequence shown here is derived from an EMBL/GenBank/DDBJ whole genome shotgun (WGS) entry which is preliminary data.</text>
</comment>
<dbReference type="SMART" id="SM01380">
    <property type="entry name" value="Ribosomal_L31e"/>
    <property type="match status" value="1"/>
</dbReference>
<gene>
    <name evidence="4" type="ORF">CEUSTIGMA_g12426.t1</name>
</gene>
<dbReference type="OrthoDB" id="9739313at2759"/>
<keyword evidence="3" id="KW-0687">Ribonucleoprotein</keyword>
<dbReference type="PANTHER" id="PTHR10956">
    <property type="entry name" value="60S RIBOSOMAL PROTEIN L31"/>
    <property type="match status" value="1"/>
</dbReference>
<dbReference type="InterPro" id="IPR023621">
    <property type="entry name" value="Ribosomal_eL31_dom_sf"/>
</dbReference>
<evidence type="ECO:0000256" key="1">
    <source>
        <dbReference type="ARBA" id="ARBA00010808"/>
    </source>
</evidence>
<reference evidence="4 5" key="1">
    <citation type="submission" date="2017-08" db="EMBL/GenBank/DDBJ databases">
        <title>Acidophilic green algal genome provides insights into adaptation to an acidic environment.</title>
        <authorList>
            <person name="Hirooka S."/>
            <person name="Hirose Y."/>
            <person name="Kanesaki Y."/>
            <person name="Higuchi S."/>
            <person name="Fujiwara T."/>
            <person name="Onuma R."/>
            <person name="Era A."/>
            <person name="Ohbayashi R."/>
            <person name="Uzuka A."/>
            <person name="Nozaki H."/>
            <person name="Yoshikawa H."/>
            <person name="Miyagishima S.Y."/>
        </authorList>
    </citation>
    <scope>NUCLEOTIDE SEQUENCE [LARGE SCALE GENOMIC DNA]</scope>
    <source>
        <strain evidence="4 5">NIES-2499</strain>
    </source>
</reference>
<dbReference type="GO" id="GO:0002181">
    <property type="term" value="P:cytoplasmic translation"/>
    <property type="evidence" value="ECO:0007669"/>
    <property type="project" value="TreeGrafter"/>
</dbReference>
<name>A0A250XPK7_9CHLO</name>
<dbReference type="Proteomes" id="UP000232323">
    <property type="component" value="Unassembled WGS sequence"/>
</dbReference>
<dbReference type="InterPro" id="IPR000054">
    <property type="entry name" value="Ribosomal_eL31"/>
</dbReference>
<dbReference type="PANTHER" id="PTHR10956:SF0">
    <property type="entry name" value="60S RIBOSOMAL PROTEIN L31"/>
    <property type="match status" value="1"/>
</dbReference>
<evidence type="ECO:0000313" key="4">
    <source>
        <dbReference type="EMBL" id="GAX85005.1"/>
    </source>
</evidence>
<evidence type="ECO:0000313" key="5">
    <source>
        <dbReference type="Proteomes" id="UP000232323"/>
    </source>
</evidence>
<dbReference type="SUPFAM" id="SSF54575">
    <property type="entry name" value="Ribosomal protein L31e"/>
    <property type="match status" value="1"/>
</dbReference>
<dbReference type="AlphaFoldDB" id="A0A250XPK7"/>
<dbReference type="FunFam" id="3.10.440.10:FF:000001">
    <property type="entry name" value="60S ribosomal protein L31"/>
    <property type="match status" value="1"/>
</dbReference>
<dbReference type="PROSITE" id="PS01144">
    <property type="entry name" value="RIBOSOMAL_L31E"/>
    <property type="match status" value="1"/>
</dbReference>
<evidence type="ECO:0000256" key="3">
    <source>
        <dbReference type="ARBA" id="ARBA00023274"/>
    </source>
</evidence>
<proteinExistence type="inferred from homology"/>
<sequence>MAKKESRSKDVISREYTVNIHKSVHKVSFKKKAPKAVKEIRAFAQKVMGTSDVRLDVKLNKTIWSKGVKNVPNRIRIVISRRRNDDEDAKEDMYSFVSVADNQDTKGKGTVIVQDV</sequence>
<accession>A0A250XPK7</accession>
<dbReference type="GO" id="GO:0022625">
    <property type="term" value="C:cytosolic large ribosomal subunit"/>
    <property type="evidence" value="ECO:0007669"/>
    <property type="project" value="TreeGrafter"/>
</dbReference>